<protein>
    <submittedName>
        <fullName evidence="3">DUF4328 domain-containing protein</fullName>
    </submittedName>
</protein>
<evidence type="ECO:0000259" key="2">
    <source>
        <dbReference type="Pfam" id="PF14219"/>
    </source>
</evidence>
<evidence type="ECO:0000313" key="4">
    <source>
        <dbReference type="Proteomes" id="UP001139451"/>
    </source>
</evidence>
<dbReference type="Proteomes" id="UP001139451">
    <property type="component" value="Unassembled WGS sequence"/>
</dbReference>
<keyword evidence="1" id="KW-0472">Membrane</keyword>
<keyword evidence="1" id="KW-1133">Transmembrane helix</keyword>
<dbReference type="InterPro" id="IPR025565">
    <property type="entry name" value="DUF4328"/>
</dbReference>
<keyword evidence="4" id="KW-1185">Reference proteome</keyword>
<sequence length="198" mass="21627">MRVHQLEILSFIVMAMVAISGLSSLVVLSWEALHAPSFVKYASPHSDAIDIGAVAFLFATAIIFGRWIYVAGTNAIELGHDDLEFSPASRIWWFAVPVLCLFKPFEAMRELWNASHGEVQYSKNASTVTIWWALWLGSTLSGLMAGVFEGVEDGGSELLWWIDAVVVAALSAAAIMLVRGITAAQGRPHVMQFADIFA</sequence>
<feature type="transmembrane region" description="Helical" evidence="1">
    <location>
        <begin position="51"/>
        <end position="71"/>
    </location>
</feature>
<keyword evidence="1" id="KW-0812">Transmembrane</keyword>
<evidence type="ECO:0000313" key="3">
    <source>
        <dbReference type="EMBL" id="MCP3729158.1"/>
    </source>
</evidence>
<gene>
    <name evidence="3" type="ORF">M9978_01840</name>
</gene>
<feature type="domain" description="DUF4328" evidence="2">
    <location>
        <begin position="39"/>
        <end position="178"/>
    </location>
</feature>
<dbReference type="EMBL" id="JAMLDX010000001">
    <property type="protein sequence ID" value="MCP3729158.1"/>
    <property type="molecule type" value="Genomic_DNA"/>
</dbReference>
<feature type="transmembrane region" description="Helical" evidence="1">
    <location>
        <begin position="6"/>
        <end position="30"/>
    </location>
</feature>
<evidence type="ECO:0000256" key="1">
    <source>
        <dbReference type="SAM" id="Phobius"/>
    </source>
</evidence>
<feature type="transmembrane region" description="Helical" evidence="1">
    <location>
        <begin position="129"/>
        <end position="148"/>
    </location>
</feature>
<dbReference type="RefSeq" id="WP_254291140.1">
    <property type="nucleotide sequence ID" value="NZ_JAMLDX010000001.1"/>
</dbReference>
<accession>A0A9X2HE44</accession>
<name>A0A9X2HE44_9SPHN</name>
<organism evidence="3 4">
    <name type="scientific">Sphingomonas tagetis</name>
    <dbReference type="NCBI Taxonomy" id="2949092"/>
    <lineage>
        <taxon>Bacteria</taxon>
        <taxon>Pseudomonadati</taxon>
        <taxon>Pseudomonadota</taxon>
        <taxon>Alphaproteobacteria</taxon>
        <taxon>Sphingomonadales</taxon>
        <taxon>Sphingomonadaceae</taxon>
        <taxon>Sphingomonas</taxon>
    </lineage>
</organism>
<reference evidence="3" key="1">
    <citation type="submission" date="2022-05" db="EMBL/GenBank/DDBJ databases">
        <title>Sphingomonas sp. strain MG17 Genome sequencing and assembly.</title>
        <authorList>
            <person name="Kim I."/>
        </authorList>
    </citation>
    <scope>NUCLEOTIDE SEQUENCE</scope>
    <source>
        <strain evidence="3">MG17</strain>
    </source>
</reference>
<dbReference type="Pfam" id="PF14219">
    <property type="entry name" value="DUF4328"/>
    <property type="match status" value="1"/>
</dbReference>
<dbReference type="AlphaFoldDB" id="A0A9X2HE44"/>
<proteinExistence type="predicted"/>
<comment type="caution">
    <text evidence="3">The sequence shown here is derived from an EMBL/GenBank/DDBJ whole genome shotgun (WGS) entry which is preliminary data.</text>
</comment>
<feature type="transmembrane region" description="Helical" evidence="1">
    <location>
        <begin position="160"/>
        <end position="178"/>
    </location>
</feature>